<keyword evidence="7" id="KW-1185">Reference proteome</keyword>
<evidence type="ECO:0000259" key="5">
    <source>
        <dbReference type="Pfam" id="PF13408"/>
    </source>
</evidence>
<keyword evidence="1" id="KW-0238">DNA-binding</keyword>
<evidence type="ECO:0000313" key="6">
    <source>
        <dbReference type="EMBL" id="TWT29355.1"/>
    </source>
</evidence>
<dbReference type="Pfam" id="PF13408">
    <property type="entry name" value="Zn_ribbon_recom"/>
    <property type="match status" value="1"/>
</dbReference>
<name>A0A5C5UVF1_9PLAN</name>
<feature type="coiled-coil region" evidence="3">
    <location>
        <begin position="192"/>
        <end position="242"/>
    </location>
</feature>
<sequence length="284" mass="32391">MFNAYATGQETYGSISDGLKARGMKSCWGESFHRHSIRDLLKNSIYVGTLRVGRPSSRPGKFNQMLEAGEMLEIEDFFPPLIDKATFGVVQDLMRSRKRFRRTPSKYLLAGLVHCIHCGGRMHGSQERPGSKNHRMYRCRNSSCDQRVAIAAHRIERGVLQVVREQVLTEEYLQLMLDECENDVPTEEATRLADLELKLKKVEENLALAENPTIFAAVQKKYTEYIEEARKLRKAISQQRKTSPANADVDLEMMMQHKDQLHLADPQLLSVALSTVINRIDVGR</sequence>
<dbReference type="EMBL" id="SIHI01000126">
    <property type="protein sequence ID" value="TWT29355.1"/>
    <property type="molecule type" value="Genomic_DNA"/>
</dbReference>
<evidence type="ECO:0000259" key="4">
    <source>
        <dbReference type="Pfam" id="PF07508"/>
    </source>
</evidence>
<proteinExistence type="predicted"/>
<evidence type="ECO:0000256" key="2">
    <source>
        <dbReference type="ARBA" id="ARBA00023172"/>
    </source>
</evidence>
<dbReference type="Proteomes" id="UP000317243">
    <property type="component" value="Unassembled WGS sequence"/>
</dbReference>
<dbReference type="AlphaFoldDB" id="A0A5C5UVF1"/>
<dbReference type="Gene3D" id="3.90.1750.20">
    <property type="entry name" value="Putative Large Serine Recombinase, Chain B, Domain 2"/>
    <property type="match status" value="1"/>
</dbReference>
<reference evidence="6 7" key="1">
    <citation type="submission" date="2019-02" db="EMBL/GenBank/DDBJ databases">
        <title>Deep-cultivation of Planctomycetes and their phenomic and genomic characterization uncovers novel biology.</title>
        <authorList>
            <person name="Wiegand S."/>
            <person name="Jogler M."/>
            <person name="Boedeker C."/>
            <person name="Pinto D."/>
            <person name="Vollmers J."/>
            <person name="Rivas-Marin E."/>
            <person name="Kohn T."/>
            <person name="Peeters S.H."/>
            <person name="Heuer A."/>
            <person name="Rast P."/>
            <person name="Oberbeckmann S."/>
            <person name="Bunk B."/>
            <person name="Jeske O."/>
            <person name="Meyerdierks A."/>
            <person name="Storesund J.E."/>
            <person name="Kallscheuer N."/>
            <person name="Luecker S."/>
            <person name="Lage O.M."/>
            <person name="Pohl T."/>
            <person name="Merkel B.J."/>
            <person name="Hornburger P."/>
            <person name="Mueller R.-W."/>
            <person name="Bruemmer F."/>
            <person name="Labrenz M."/>
            <person name="Spormann A.M."/>
            <person name="Op Den Camp H."/>
            <person name="Overmann J."/>
            <person name="Amann R."/>
            <person name="Jetten M.S.M."/>
            <person name="Mascher T."/>
            <person name="Medema M.H."/>
            <person name="Devos D.P."/>
            <person name="Kaster A.-K."/>
            <person name="Ovreas L."/>
            <person name="Rohde M."/>
            <person name="Galperin M.Y."/>
            <person name="Jogler C."/>
        </authorList>
    </citation>
    <scope>NUCLEOTIDE SEQUENCE [LARGE SCALE GENOMIC DNA]</scope>
    <source>
        <strain evidence="6 7">KOR42</strain>
    </source>
</reference>
<dbReference type="PANTHER" id="PTHR30461:SF2">
    <property type="entry name" value="SERINE RECOMBINASE PINE-RELATED"/>
    <property type="match status" value="1"/>
</dbReference>
<organism evidence="6 7">
    <name type="scientific">Thalassoglobus neptunius</name>
    <dbReference type="NCBI Taxonomy" id="1938619"/>
    <lineage>
        <taxon>Bacteria</taxon>
        <taxon>Pseudomonadati</taxon>
        <taxon>Planctomycetota</taxon>
        <taxon>Planctomycetia</taxon>
        <taxon>Planctomycetales</taxon>
        <taxon>Planctomycetaceae</taxon>
        <taxon>Thalassoglobus</taxon>
    </lineage>
</organism>
<gene>
    <name evidence="6" type="ORF">KOR42_55330</name>
</gene>
<feature type="domain" description="Recombinase" evidence="4">
    <location>
        <begin position="1"/>
        <end position="97"/>
    </location>
</feature>
<comment type="caution">
    <text evidence="6">The sequence shown here is derived from an EMBL/GenBank/DDBJ whole genome shotgun (WGS) entry which is preliminary data.</text>
</comment>
<keyword evidence="2" id="KW-0233">DNA recombination</keyword>
<dbReference type="InterPro" id="IPR038109">
    <property type="entry name" value="DNA_bind_recomb_sf"/>
</dbReference>
<feature type="domain" description="Recombinase zinc beta ribbon" evidence="5">
    <location>
        <begin position="108"/>
        <end position="164"/>
    </location>
</feature>
<keyword evidence="3" id="KW-0175">Coiled coil</keyword>
<evidence type="ECO:0000256" key="1">
    <source>
        <dbReference type="ARBA" id="ARBA00023125"/>
    </source>
</evidence>
<dbReference type="GO" id="GO:0003677">
    <property type="term" value="F:DNA binding"/>
    <property type="evidence" value="ECO:0007669"/>
    <property type="project" value="UniProtKB-KW"/>
</dbReference>
<evidence type="ECO:0000313" key="7">
    <source>
        <dbReference type="Proteomes" id="UP000317243"/>
    </source>
</evidence>
<dbReference type="InterPro" id="IPR011109">
    <property type="entry name" value="DNA_bind_recombinase_dom"/>
</dbReference>
<protein>
    <submittedName>
        <fullName evidence="6">Recombinase</fullName>
    </submittedName>
</protein>
<dbReference type="InterPro" id="IPR025827">
    <property type="entry name" value="Zn_ribbon_recom_dom"/>
</dbReference>
<dbReference type="PANTHER" id="PTHR30461">
    <property type="entry name" value="DNA-INVERTASE FROM LAMBDOID PROPHAGE"/>
    <property type="match status" value="1"/>
</dbReference>
<dbReference type="GO" id="GO:0000150">
    <property type="term" value="F:DNA strand exchange activity"/>
    <property type="evidence" value="ECO:0007669"/>
    <property type="project" value="InterPro"/>
</dbReference>
<accession>A0A5C5UVF1</accession>
<dbReference type="Pfam" id="PF07508">
    <property type="entry name" value="Recombinase"/>
    <property type="match status" value="1"/>
</dbReference>
<evidence type="ECO:0000256" key="3">
    <source>
        <dbReference type="SAM" id="Coils"/>
    </source>
</evidence>
<dbReference type="InterPro" id="IPR050639">
    <property type="entry name" value="SSR_resolvase"/>
</dbReference>